<dbReference type="RefSeq" id="WP_185676107.1">
    <property type="nucleotide sequence ID" value="NZ_JACHVB010000035.1"/>
</dbReference>
<organism evidence="7 8">
    <name type="scientific">Ruficoccus amylovorans</name>
    <dbReference type="NCBI Taxonomy" id="1804625"/>
    <lineage>
        <taxon>Bacteria</taxon>
        <taxon>Pseudomonadati</taxon>
        <taxon>Verrucomicrobiota</taxon>
        <taxon>Opitutia</taxon>
        <taxon>Puniceicoccales</taxon>
        <taxon>Cerasicoccaceae</taxon>
        <taxon>Ruficoccus</taxon>
    </lineage>
</organism>
<dbReference type="Pfam" id="PF04286">
    <property type="entry name" value="DUF445"/>
    <property type="match status" value="2"/>
</dbReference>
<evidence type="ECO:0000313" key="7">
    <source>
        <dbReference type="EMBL" id="MBC2595144.1"/>
    </source>
</evidence>
<evidence type="ECO:0000256" key="6">
    <source>
        <dbReference type="SAM" id="Phobius"/>
    </source>
</evidence>
<dbReference type="GO" id="GO:0012505">
    <property type="term" value="C:endomembrane system"/>
    <property type="evidence" value="ECO:0007669"/>
    <property type="project" value="UniProtKB-SubCell"/>
</dbReference>
<accession>A0A842HHV3</accession>
<gene>
    <name evidence="7" type="ORF">H5P28_12825</name>
</gene>
<keyword evidence="5 6" id="KW-0472">Membrane</keyword>
<comment type="subcellular location">
    <subcellularLocation>
        <location evidence="1">Endomembrane system</location>
    </subcellularLocation>
</comment>
<dbReference type="EMBL" id="JACHVB010000035">
    <property type="protein sequence ID" value="MBC2595144.1"/>
    <property type="molecule type" value="Genomic_DNA"/>
</dbReference>
<evidence type="ECO:0000313" key="8">
    <source>
        <dbReference type="Proteomes" id="UP000546464"/>
    </source>
</evidence>
<feature type="transmembrane region" description="Helical" evidence="6">
    <location>
        <begin position="6"/>
        <end position="28"/>
    </location>
</feature>
<comment type="caution">
    <text evidence="7">The sequence shown here is derived from an EMBL/GenBank/DDBJ whole genome shotgun (WGS) entry which is preliminary data.</text>
</comment>
<evidence type="ECO:0000256" key="5">
    <source>
        <dbReference type="ARBA" id="ARBA00023136"/>
    </source>
</evidence>
<keyword evidence="4 6" id="KW-1133">Transmembrane helix</keyword>
<evidence type="ECO:0000256" key="2">
    <source>
        <dbReference type="ARBA" id="ARBA00008053"/>
    </source>
</evidence>
<dbReference type="PANTHER" id="PTHR35791">
    <property type="entry name" value="UPF0754 MEMBRANE PROTEIN YHEB"/>
    <property type="match status" value="1"/>
</dbReference>
<sequence length="207" mass="23718">MPSLDAIFPLAWIPFVTAFIGWLTNWVAIQMLFRPRRKVRVFFLKWQGLIPRRQADVADTVAEVIEREVLSQHTIRTELERLDVTGRLDAFVRRVVRDKAGRKLQAIPLIGSFINDRTIGMIEQAAVDAVHEEADKMRSTLAEDLEKHLQIRDIVRQRIAEFDLDKLESVVKQVASREFRLIEWLGGILGFIIGLVQVAILLLIGQA</sequence>
<reference evidence="7 8" key="1">
    <citation type="submission" date="2020-07" db="EMBL/GenBank/DDBJ databases">
        <authorList>
            <person name="Feng X."/>
        </authorList>
    </citation>
    <scope>NUCLEOTIDE SEQUENCE [LARGE SCALE GENOMIC DNA]</scope>
    <source>
        <strain evidence="7 8">JCM31066</strain>
    </source>
</reference>
<dbReference type="PANTHER" id="PTHR35791:SF1">
    <property type="entry name" value="UPF0754 MEMBRANE PROTEIN YHEB"/>
    <property type="match status" value="1"/>
</dbReference>
<protein>
    <submittedName>
        <fullName evidence="7">DUF445 family protein</fullName>
    </submittedName>
</protein>
<keyword evidence="8" id="KW-1185">Reference proteome</keyword>
<keyword evidence="3 6" id="KW-0812">Transmembrane</keyword>
<dbReference type="AlphaFoldDB" id="A0A842HHV3"/>
<proteinExistence type="inferred from homology"/>
<evidence type="ECO:0000256" key="3">
    <source>
        <dbReference type="ARBA" id="ARBA00022692"/>
    </source>
</evidence>
<dbReference type="InterPro" id="IPR007383">
    <property type="entry name" value="DUF445"/>
</dbReference>
<dbReference type="Proteomes" id="UP000546464">
    <property type="component" value="Unassembled WGS sequence"/>
</dbReference>
<evidence type="ECO:0000256" key="1">
    <source>
        <dbReference type="ARBA" id="ARBA00004308"/>
    </source>
</evidence>
<comment type="similarity">
    <text evidence="2">Belongs to the UPF0754 family.</text>
</comment>
<evidence type="ECO:0000256" key="4">
    <source>
        <dbReference type="ARBA" id="ARBA00022989"/>
    </source>
</evidence>
<feature type="transmembrane region" description="Helical" evidence="6">
    <location>
        <begin position="181"/>
        <end position="204"/>
    </location>
</feature>
<name>A0A842HHV3_9BACT</name>